<evidence type="ECO:0000313" key="2">
    <source>
        <dbReference type="Proteomes" id="UP001187343"/>
    </source>
</evidence>
<dbReference type="EMBL" id="JAUYZG010000016">
    <property type="protein sequence ID" value="KAK2885404.1"/>
    <property type="molecule type" value="Genomic_DNA"/>
</dbReference>
<gene>
    <name evidence="1" type="ORF">Q8A67_016241</name>
</gene>
<evidence type="ECO:0000313" key="1">
    <source>
        <dbReference type="EMBL" id="KAK2885404.1"/>
    </source>
</evidence>
<dbReference type="Proteomes" id="UP001187343">
    <property type="component" value="Unassembled WGS sequence"/>
</dbReference>
<protein>
    <submittedName>
        <fullName evidence="1">Uncharacterized protein</fullName>
    </submittedName>
</protein>
<organism evidence="1 2">
    <name type="scientific">Cirrhinus molitorella</name>
    <name type="common">mud carp</name>
    <dbReference type="NCBI Taxonomy" id="172907"/>
    <lineage>
        <taxon>Eukaryota</taxon>
        <taxon>Metazoa</taxon>
        <taxon>Chordata</taxon>
        <taxon>Craniata</taxon>
        <taxon>Vertebrata</taxon>
        <taxon>Euteleostomi</taxon>
        <taxon>Actinopterygii</taxon>
        <taxon>Neopterygii</taxon>
        <taxon>Teleostei</taxon>
        <taxon>Ostariophysi</taxon>
        <taxon>Cypriniformes</taxon>
        <taxon>Cyprinidae</taxon>
        <taxon>Labeoninae</taxon>
        <taxon>Labeonini</taxon>
        <taxon>Cirrhinus</taxon>
    </lineage>
</organism>
<keyword evidence="2" id="KW-1185">Reference proteome</keyword>
<name>A0AA88PG89_9TELE</name>
<proteinExistence type="predicted"/>
<reference evidence="1" key="1">
    <citation type="submission" date="2023-08" db="EMBL/GenBank/DDBJ databases">
        <title>Chromosome-level Genome Assembly of mud carp (Cirrhinus molitorella).</title>
        <authorList>
            <person name="Liu H."/>
        </authorList>
    </citation>
    <scope>NUCLEOTIDE SEQUENCE</scope>
    <source>
        <strain evidence="1">Prfri</strain>
        <tissue evidence="1">Muscle</tissue>
    </source>
</reference>
<comment type="caution">
    <text evidence="1">The sequence shown here is derived from an EMBL/GenBank/DDBJ whole genome shotgun (WGS) entry which is preliminary data.</text>
</comment>
<sequence length="82" mass="9516">MTKRQFTSVSIGATSTLEPFTVPAVSEEDYCGYYGNFYRVEQINKHRRHFLERPAKEINLLSSKTKLSCQKKDDGWKNGVKR</sequence>
<dbReference type="AlphaFoldDB" id="A0AA88PG89"/>
<accession>A0AA88PG89</accession>